<protein>
    <submittedName>
        <fullName evidence="1">Uncharacterized protein</fullName>
    </submittedName>
</protein>
<gene>
    <name evidence="1" type="ORF">UV42_C0038G0005</name>
</gene>
<evidence type="ECO:0000313" key="2">
    <source>
        <dbReference type="Proteomes" id="UP000033867"/>
    </source>
</evidence>
<name>A0A0G1E8U4_9BACT</name>
<reference evidence="1 2" key="1">
    <citation type="journal article" date="2015" name="Nature">
        <title>rRNA introns, odd ribosomes, and small enigmatic genomes across a large radiation of phyla.</title>
        <authorList>
            <person name="Brown C.T."/>
            <person name="Hug L.A."/>
            <person name="Thomas B.C."/>
            <person name="Sharon I."/>
            <person name="Castelle C.J."/>
            <person name="Singh A."/>
            <person name="Wilkins M.J."/>
            <person name="Williams K.H."/>
            <person name="Banfield J.F."/>
        </authorList>
    </citation>
    <scope>NUCLEOTIDE SEQUENCE [LARGE SCALE GENOMIC DNA]</scope>
</reference>
<organism evidence="1 2">
    <name type="scientific">Candidatus Magasanikbacteria bacterium GW2011_GWE2_42_7</name>
    <dbReference type="NCBI Taxonomy" id="1619052"/>
    <lineage>
        <taxon>Bacteria</taxon>
        <taxon>Candidatus Magasanikiibacteriota</taxon>
    </lineage>
</organism>
<comment type="caution">
    <text evidence="1">The sequence shown here is derived from an EMBL/GenBank/DDBJ whole genome shotgun (WGS) entry which is preliminary data.</text>
</comment>
<dbReference type="Proteomes" id="UP000033867">
    <property type="component" value="Unassembled WGS sequence"/>
</dbReference>
<evidence type="ECO:0000313" key="1">
    <source>
        <dbReference type="EMBL" id="KKS70993.1"/>
    </source>
</evidence>
<proteinExistence type="predicted"/>
<accession>A0A0G1E8U4</accession>
<sequence length="69" mass="8308">MCEARNFIFSLYSATFHSFVYMAVLNKFVQTLYQEDLILSMDVEIVFLRDCFLQDFWDIAYECVYIIHS</sequence>
<dbReference type="EMBL" id="LCEK01000038">
    <property type="protein sequence ID" value="KKS70993.1"/>
    <property type="molecule type" value="Genomic_DNA"/>
</dbReference>
<dbReference type="AlphaFoldDB" id="A0A0G1E8U4"/>